<feature type="binding site" evidence="4">
    <location>
        <position position="403"/>
    </location>
    <ligand>
        <name>ATP</name>
        <dbReference type="ChEBI" id="CHEBI:30616"/>
    </ligand>
</feature>
<evidence type="ECO:0000256" key="3">
    <source>
        <dbReference type="PROSITE-ProRule" id="PRU00169"/>
    </source>
</evidence>
<feature type="compositionally biased region" description="Polar residues" evidence="5">
    <location>
        <begin position="345"/>
        <end position="363"/>
    </location>
</feature>
<feature type="compositionally biased region" description="Polar residues" evidence="5">
    <location>
        <begin position="280"/>
        <end position="291"/>
    </location>
</feature>
<dbReference type="PANTHER" id="PTHR45339:SF1">
    <property type="entry name" value="HYBRID SIGNAL TRANSDUCTION HISTIDINE KINASE J"/>
    <property type="match status" value="1"/>
</dbReference>
<accession>A0A225E3E2</accession>
<dbReference type="CDD" id="cd17574">
    <property type="entry name" value="REC_OmpR"/>
    <property type="match status" value="1"/>
</dbReference>
<dbReference type="Pfam" id="PF00072">
    <property type="entry name" value="Response_reg"/>
    <property type="match status" value="2"/>
</dbReference>
<dbReference type="PANTHER" id="PTHR45339">
    <property type="entry name" value="HYBRID SIGNAL TRANSDUCTION HISTIDINE KINASE J"/>
    <property type="match status" value="1"/>
</dbReference>
<sequence length="671" mass="73282">MRTILYTEDNKINRDMLSRRLERKGYRVLTAENGSDGVAQATAHKPDLILMDMSMPVMDGWEATRRLKGNPETKPIPVIALTAHAMLGDRERAMEAGCDDYEMKPIDLDRLLIKIEALISDAAAAVAAVPQILSLLIVDDNKLNREVLGRRLKRPEYKILEARSGREALDVVQKGGIDLVLLDSMMPEMTGLEVLQVIRAEYTIIDLPVIMVTAKEQTEEVVAALEAGANDYVTKPLNFPVVLARIHTQLALKRAHLSGRSAAAPAAAPAPAKAVRPPATTTKGTVGQSSRLPEPSAPATRATPSHRAVVWKSTPSAPPPAPPAPPNSRPPSGRPSSPPHRTPDSRTTFGSSVGQAETWNSPPAGSEFPNLSGYQILGELGRGGMGVVYKALHERMNRMVAIKVIDRKHWSNPEATRRFYREVQAAAQLSHPNIVLAYDAGEYDDSHYFVMEYVEGVDLATLVKQRGPLSVEEACHCVRQIARGLQHAHEQGLVHRDIKPTNLLATWSPAPLPPGARRNGPRTECGPPESVGRATVKVLDMGLALLHQPSELTPAAAVQTQNNRVVGTADYMAPEQWMNAHKVDIRADLYSLGCTFYYLLAGEVPFPSAESMEKMLKHHLDEPAPLATFRRDVPPHVADVIGKLMAKKPEHRFQTPNDVHDALAAQVAATT</sequence>
<dbReference type="RefSeq" id="WP_088253063.1">
    <property type="nucleotide sequence ID" value="NZ_NIDE01000002.1"/>
</dbReference>
<dbReference type="SMART" id="SM00220">
    <property type="entry name" value="S_TKc"/>
    <property type="match status" value="1"/>
</dbReference>
<keyword evidence="4" id="KW-0547">Nucleotide-binding</keyword>
<evidence type="ECO:0000256" key="2">
    <source>
        <dbReference type="ARBA" id="ARBA00023012"/>
    </source>
</evidence>
<gene>
    <name evidence="8" type="ORF">FRUB_01649</name>
</gene>
<evidence type="ECO:0000259" key="6">
    <source>
        <dbReference type="PROSITE" id="PS50011"/>
    </source>
</evidence>
<dbReference type="InterPro" id="IPR000719">
    <property type="entry name" value="Prot_kinase_dom"/>
</dbReference>
<evidence type="ECO:0000259" key="7">
    <source>
        <dbReference type="PROSITE" id="PS50110"/>
    </source>
</evidence>
<dbReference type="AlphaFoldDB" id="A0A225E3E2"/>
<evidence type="ECO:0000313" key="8">
    <source>
        <dbReference type="EMBL" id="OWK45318.1"/>
    </source>
</evidence>
<dbReference type="Proteomes" id="UP000214646">
    <property type="component" value="Unassembled WGS sequence"/>
</dbReference>
<proteinExistence type="predicted"/>
<dbReference type="PROSITE" id="PS00107">
    <property type="entry name" value="PROTEIN_KINASE_ATP"/>
    <property type="match status" value="1"/>
</dbReference>
<dbReference type="OrthoDB" id="6111975at2"/>
<keyword evidence="8" id="KW-0418">Kinase</keyword>
<dbReference type="InterPro" id="IPR017441">
    <property type="entry name" value="Protein_kinase_ATP_BS"/>
</dbReference>
<evidence type="ECO:0000313" key="9">
    <source>
        <dbReference type="Proteomes" id="UP000214646"/>
    </source>
</evidence>
<protein>
    <submittedName>
        <fullName evidence="8">Serine/threonine protein kinase PrkC, regulator of stationary phase</fullName>
    </submittedName>
</protein>
<dbReference type="PROSITE" id="PS50110">
    <property type="entry name" value="RESPONSE_REGULATORY"/>
    <property type="match status" value="2"/>
</dbReference>
<dbReference type="SMART" id="SM00448">
    <property type="entry name" value="REC"/>
    <property type="match status" value="2"/>
</dbReference>
<feature type="domain" description="Protein kinase" evidence="6">
    <location>
        <begin position="374"/>
        <end position="663"/>
    </location>
</feature>
<dbReference type="Pfam" id="PF00069">
    <property type="entry name" value="Pkinase"/>
    <property type="match status" value="1"/>
</dbReference>
<feature type="modified residue" description="4-aspartylphosphate" evidence="3">
    <location>
        <position position="52"/>
    </location>
</feature>
<evidence type="ECO:0000256" key="1">
    <source>
        <dbReference type="ARBA" id="ARBA00022553"/>
    </source>
</evidence>
<organism evidence="8 9">
    <name type="scientific">Fimbriiglobus ruber</name>
    <dbReference type="NCBI Taxonomy" id="1908690"/>
    <lineage>
        <taxon>Bacteria</taxon>
        <taxon>Pseudomonadati</taxon>
        <taxon>Planctomycetota</taxon>
        <taxon>Planctomycetia</taxon>
        <taxon>Gemmatales</taxon>
        <taxon>Gemmataceae</taxon>
        <taxon>Fimbriiglobus</taxon>
    </lineage>
</organism>
<keyword evidence="8" id="KW-0723">Serine/threonine-protein kinase</keyword>
<dbReference type="PROSITE" id="PS50011">
    <property type="entry name" value="PROTEIN_KINASE_DOM"/>
    <property type="match status" value="1"/>
</dbReference>
<name>A0A225E3E2_9BACT</name>
<dbReference type="InterPro" id="IPR001789">
    <property type="entry name" value="Sig_transdc_resp-reg_receiver"/>
</dbReference>
<dbReference type="Gene3D" id="1.10.510.10">
    <property type="entry name" value="Transferase(Phosphotransferase) domain 1"/>
    <property type="match status" value="1"/>
</dbReference>
<dbReference type="InterPro" id="IPR011006">
    <property type="entry name" value="CheY-like_superfamily"/>
</dbReference>
<keyword evidence="4" id="KW-0067">ATP-binding</keyword>
<dbReference type="Gene3D" id="3.30.200.20">
    <property type="entry name" value="Phosphorylase Kinase, domain 1"/>
    <property type="match status" value="1"/>
</dbReference>
<feature type="modified residue" description="4-aspartylphosphate" evidence="3">
    <location>
        <position position="183"/>
    </location>
</feature>
<feature type="region of interest" description="Disordered" evidence="5">
    <location>
        <begin position="509"/>
        <end position="530"/>
    </location>
</feature>
<reference evidence="9" key="1">
    <citation type="submission" date="2017-06" db="EMBL/GenBank/DDBJ databases">
        <title>Genome analysis of Fimbriiglobus ruber SP5, the first member of the order Planctomycetales with confirmed chitinolytic capability.</title>
        <authorList>
            <person name="Ravin N.V."/>
            <person name="Rakitin A.L."/>
            <person name="Ivanova A.A."/>
            <person name="Beletsky A.V."/>
            <person name="Kulichevskaya I.S."/>
            <person name="Mardanov A.V."/>
            <person name="Dedysh S.N."/>
        </authorList>
    </citation>
    <scope>NUCLEOTIDE SEQUENCE [LARGE SCALE GENOMIC DNA]</scope>
    <source>
        <strain evidence="9">SP5</strain>
    </source>
</reference>
<dbReference type="CDD" id="cd14014">
    <property type="entry name" value="STKc_PknB_like"/>
    <property type="match status" value="1"/>
</dbReference>
<dbReference type="InterPro" id="IPR011009">
    <property type="entry name" value="Kinase-like_dom_sf"/>
</dbReference>
<evidence type="ECO:0000256" key="4">
    <source>
        <dbReference type="PROSITE-ProRule" id="PRU10141"/>
    </source>
</evidence>
<dbReference type="GO" id="GO:0004674">
    <property type="term" value="F:protein serine/threonine kinase activity"/>
    <property type="evidence" value="ECO:0007669"/>
    <property type="project" value="UniProtKB-KW"/>
</dbReference>
<dbReference type="SUPFAM" id="SSF56112">
    <property type="entry name" value="Protein kinase-like (PK-like)"/>
    <property type="match status" value="1"/>
</dbReference>
<keyword evidence="9" id="KW-1185">Reference proteome</keyword>
<feature type="domain" description="Response regulatory" evidence="7">
    <location>
        <begin position="134"/>
        <end position="250"/>
    </location>
</feature>
<dbReference type="GO" id="GO:0000160">
    <property type="term" value="P:phosphorelay signal transduction system"/>
    <property type="evidence" value="ECO:0007669"/>
    <property type="project" value="UniProtKB-KW"/>
</dbReference>
<keyword evidence="2" id="KW-0902">Two-component regulatory system</keyword>
<feature type="domain" description="Response regulatory" evidence="7">
    <location>
        <begin position="3"/>
        <end position="119"/>
    </location>
</feature>
<keyword evidence="1 3" id="KW-0597">Phosphoprotein</keyword>
<feature type="compositionally biased region" description="Pro residues" evidence="5">
    <location>
        <begin position="316"/>
        <end position="340"/>
    </location>
</feature>
<dbReference type="GO" id="GO:0005524">
    <property type="term" value="F:ATP binding"/>
    <property type="evidence" value="ECO:0007669"/>
    <property type="project" value="UniProtKB-UniRule"/>
</dbReference>
<dbReference type="Gene3D" id="3.40.50.2300">
    <property type="match status" value="2"/>
</dbReference>
<keyword evidence="8" id="KW-0808">Transferase</keyword>
<comment type="caution">
    <text evidence="8">The sequence shown here is derived from an EMBL/GenBank/DDBJ whole genome shotgun (WGS) entry which is preliminary data.</text>
</comment>
<feature type="compositionally biased region" description="Low complexity" evidence="5">
    <location>
        <begin position="263"/>
        <end position="279"/>
    </location>
</feature>
<feature type="region of interest" description="Disordered" evidence="5">
    <location>
        <begin position="263"/>
        <end position="368"/>
    </location>
</feature>
<dbReference type="SUPFAM" id="SSF52172">
    <property type="entry name" value="CheY-like"/>
    <property type="match status" value="2"/>
</dbReference>
<dbReference type="EMBL" id="NIDE01000002">
    <property type="protein sequence ID" value="OWK45318.1"/>
    <property type="molecule type" value="Genomic_DNA"/>
</dbReference>
<evidence type="ECO:0000256" key="5">
    <source>
        <dbReference type="SAM" id="MobiDB-lite"/>
    </source>
</evidence>